<dbReference type="Pfam" id="PF07690">
    <property type="entry name" value="MFS_1"/>
    <property type="match status" value="1"/>
</dbReference>
<feature type="transmembrane region" description="Helical" evidence="7">
    <location>
        <begin position="132"/>
        <end position="153"/>
    </location>
</feature>
<evidence type="ECO:0000256" key="3">
    <source>
        <dbReference type="ARBA" id="ARBA00022692"/>
    </source>
</evidence>
<feature type="transmembrane region" description="Helical" evidence="7">
    <location>
        <begin position="300"/>
        <end position="318"/>
    </location>
</feature>
<feature type="region of interest" description="Disordered" evidence="6">
    <location>
        <begin position="1"/>
        <end position="28"/>
    </location>
</feature>
<sequence>MSDPSAPRSSAPSVAVPEPSPAGTAGPALSPLRGRLTVAAVAFAVFSLVTTEMLPVGLLTPMSAALQVSPGTAGLAMTLPGVVAALSAPPLALAVGRHDRRPVLCLLMVLLTAANLATAFAPHFAVLLGARVLIGLAIGGIWPIAVGIAGRLVPERAAPAATSVIFGGIAVGFVVGVPLGTFVGGLGNWRIPFALMGLGCFLVLVALAVLLPPLPSRRAVRLAELPDLLRNARLRTGLLVTALLVTGHFSVYTYLRPLLESVAGTSPELLSGLLLGYGAAGVAGNFLAGTRAHRAPGPTLVAVSVLLAGSVVLIPPFGAAPVAAWILLIGWGTAYGGVSLSAQAWVLRVAPAAGDVASALFISVFNASISLGALTGGRIADGGGLHWLPWFGGALVALVPAVLWGAGGRRTR</sequence>
<dbReference type="Gene3D" id="1.20.1250.20">
    <property type="entry name" value="MFS general substrate transporter like domains"/>
    <property type="match status" value="1"/>
</dbReference>
<comment type="subcellular location">
    <subcellularLocation>
        <location evidence="1">Cell membrane</location>
        <topology evidence="1">Multi-pass membrane protein</topology>
    </subcellularLocation>
</comment>
<feature type="domain" description="Major facilitator superfamily (MFS) profile" evidence="8">
    <location>
        <begin position="35"/>
        <end position="412"/>
    </location>
</feature>
<feature type="transmembrane region" description="Helical" evidence="7">
    <location>
        <begin position="103"/>
        <end position="126"/>
    </location>
</feature>
<evidence type="ECO:0000313" key="9">
    <source>
        <dbReference type="EMBL" id="MCS0635440.1"/>
    </source>
</evidence>
<comment type="caution">
    <text evidence="9">The sequence shown here is derived from an EMBL/GenBank/DDBJ whole genome shotgun (WGS) entry which is preliminary data.</text>
</comment>
<feature type="transmembrane region" description="Helical" evidence="7">
    <location>
        <begin position="232"/>
        <end position="249"/>
    </location>
</feature>
<dbReference type="CDD" id="cd17324">
    <property type="entry name" value="MFS_NepI_like"/>
    <property type="match status" value="1"/>
</dbReference>
<keyword evidence="3 7" id="KW-0812">Transmembrane</keyword>
<reference evidence="9" key="1">
    <citation type="submission" date="2022-08" db="EMBL/GenBank/DDBJ databases">
        <authorList>
            <person name="Somphong A."/>
            <person name="Phongsopitanun W."/>
        </authorList>
    </citation>
    <scope>NUCLEOTIDE SEQUENCE</scope>
    <source>
        <strain evidence="9">LP05-1</strain>
    </source>
</reference>
<keyword evidence="5 7" id="KW-0472">Membrane</keyword>
<name>A0ABT2CDF4_9ACTN</name>
<feature type="transmembrane region" description="Helical" evidence="7">
    <location>
        <begin position="269"/>
        <end position="288"/>
    </location>
</feature>
<evidence type="ECO:0000256" key="1">
    <source>
        <dbReference type="ARBA" id="ARBA00004651"/>
    </source>
</evidence>
<keyword evidence="2" id="KW-1003">Cell membrane</keyword>
<dbReference type="PANTHER" id="PTHR43124">
    <property type="entry name" value="PURINE EFFLUX PUMP PBUE"/>
    <property type="match status" value="1"/>
</dbReference>
<evidence type="ECO:0000256" key="5">
    <source>
        <dbReference type="ARBA" id="ARBA00023136"/>
    </source>
</evidence>
<dbReference type="InterPro" id="IPR020846">
    <property type="entry name" value="MFS_dom"/>
</dbReference>
<proteinExistence type="predicted"/>
<gene>
    <name evidence="9" type="ORF">NX801_07155</name>
</gene>
<dbReference type="SUPFAM" id="SSF103473">
    <property type="entry name" value="MFS general substrate transporter"/>
    <property type="match status" value="1"/>
</dbReference>
<organism evidence="9 10">
    <name type="scientific">Streptomyces pyxinae</name>
    <dbReference type="NCBI Taxonomy" id="2970734"/>
    <lineage>
        <taxon>Bacteria</taxon>
        <taxon>Bacillati</taxon>
        <taxon>Actinomycetota</taxon>
        <taxon>Actinomycetes</taxon>
        <taxon>Kitasatosporales</taxon>
        <taxon>Streptomycetaceae</taxon>
        <taxon>Streptomyces</taxon>
    </lineage>
</organism>
<feature type="compositionally biased region" description="Low complexity" evidence="6">
    <location>
        <begin position="1"/>
        <end position="17"/>
    </location>
</feature>
<dbReference type="InterPro" id="IPR011701">
    <property type="entry name" value="MFS"/>
</dbReference>
<feature type="transmembrane region" description="Helical" evidence="7">
    <location>
        <begin position="324"/>
        <end position="347"/>
    </location>
</feature>
<dbReference type="PROSITE" id="PS50850">
    <property type="entry name" value="MFS"/>
    <property type="match status" value="1"/>
</dbReference>
<feature type="transmembrane region" description="Helical" evidence="7">
    <location>
        <begin position="386"/>
        <end position="406"/>
    </location>
</feature>
<dbReference type="InterPro" id="IPR050189">
    <property type="entry name" value="MFS_Efflux_Transporters"/>
</dbReference>
<dbReference type="PANTHER" id="PTHR43124:SF3">
    <property type="entry name" value="CHLORAMPHENICOL EFFLUX PUMP RV0191"/>
    <property type="match status" value="1"/>
</dbReference>
<keyword evidence="4 7" id="KW-1133">Transmembrane helix</keyword>
<evidence type="ECO:0000256" key="6">
    <source>
        <dbReference type="SAM" id="MobiDB-lite"/>
    </source>
</evidence>
<dbReference type="RefSeq" id="WP_258786258.1">
    <property type="nucleotide sequence ID" value="NZ_JANUGQ010000004.1"/>
</dbReference>
<evidence type="ECO:0000259" key="8">
    <source>
        <dbReference type="PROSITE" id="PS50850"/>
    </source>
</evidence>
<keyword evidence="10" id="KW-1185">Reference proteome</keyword>
<dbReference type="Proteomes" id="UP001431313">
    <property type="component" value="Unassembled WGS sequence"/>
</dbReference>
<evidence type="ECO:0000256" key="2">
    <source>
        <dbReference type="ARBA" id="ARBA00022475"/>
    </source>
</evidence>
<feature type="transmembrane region" description="Helical" evidence="7">
    <location>
        <begin position="36"/>
        <end position="54"/>
    </location>
</feature>
<evidence type="ECO:0000313" key="10">
    <source>
        <dbReference type="Proteomes" id="UP001431313"/>
    </source>
</evidence>
<protein>
    <submittedName>
        <fullName evidence="9">MFS transporter</fullName>
    </submittedName>
</protein>
<dbReference type="InterPro" id="IPR036259">
    <property type="entry name" value="MFS_trans_sf"/>
</dbReference>
<feature type="transmembrane region" description="Helical" evidence="7">
    <location>
        <begin position="359"/>
        <end position="380"/>
    </location>
</feature>
<accession>A0ABT2CDF4</accession>
<feature type="transmembrane region" description="Helical" evidence="7">
    <location>
        <begin position="74"/>
        <end position="96"/>
    </location>
</feature>
<feature type="transmembrane region" description="Helical" evidence="7">
    <location>
        <begin position="189"/>
        <end position="211"/>
    </location>
</feature>
<feature type="transmembrane region" description="Helical" evidence="7">
    <location>
        <begin position="160"/>
        <end position="183"/>
    </location>
</feature>
<evidence type="ECO:0000256" key="7">
    <source>
        <dbReference type="SAM" id="Phobius"/>
    </source>
</evidence>
<evidence type="ECO:0000256" key="4">
    <source>
        <dbReference type="ARBA" id="ARBA00022989"/>
    </source>
</evidence>
<dbReference type="EMBL" id="JANUGQ010000004">
    <property type="protein sequence ID" value="MCS0635440.1"/>
    <property type="molecule type" value="Genomic_DNA"/>
</dbReference>